<dbReference type="RefSeq" id="WP_149325132.1">
    <property type="nucleotide sequence ID" value="NZ_CP043504.1"/>
</dbReference>
<keyword evidence="1" id="KW-1133">Transmembrane helix</keyword>
<feature type="transmembrane region" description="Helical" evidence="1">
    <location>
        <begin position="67"/>
        <end position="92"/>
    </location>
</feature>
<protein>
    <submittedName>
        <fullName evidence="2">Uncharacterized protein</fullName>
    </submittedName>
</protein>
<sequence>MNPRAARLARGTLLGTVATLVAALSHSGAGGTVPAPIALLVGGMFASLVGTIAVGRTSARRTPLMRTALGVAVGQLAFHLGFSLLGGAGTVVGHGGHHHDTIVAIVADPDDALAHGGGAMWLAHLAAGVLTVLYLRHLERRVWLLLEHAAVRALRALALRLPTPASAATPFAASPTVRLLPAPLRGAVARRGPPAALA</sequence>
<evidence type="ECO:0000256" key="1">
    <source>
        <dbReference type="SAM" id="Phobius"/>
    </source>
</evidence>
<keyword evidence="1" id="KW-0472">Membrane</keyword>
<dbReference type="EMBL" id="CP043504">
    <property type="protein sequence ID" value="QEO09712.1"/>
    <property type="molecule type" value="Genomic_DNA"/>
</dbReference>
<evidence type="ECO:0000313" key="2">
    <source>
        <dbReference type="EMBL" id="QEO09712.1"/>
    </source>
</evidence>
<evidence type="ECO:0000313" key="3">
    <source>
        <dbReference type="Proteomes" id="UP000322159"/>
    </source>
</evidence>
<proteinExistence type="predicted"/>
<feature type="transmembrane region" description="Helical" evidence="1">
    <location>
        <begin position="37"/>
        <end position="55"/>
    </location>
</feature>
<organism evidence="2 3">
    <name type="scientific">Protaetiibacter larvae</name>
    <dbReference type="NCBI Taxonomy" id="2592654"/>
    <lineage>
        <taxon>Bacteria</taxon>
        <taxon>Bacillati</taxon>
        <taxon>Actinomycetota</taxon>
        <taxon>Actinomycetes</taxon>
        <taxon>Micrococcales</taxon>
        <taxon>Microbacteriaceae</taxon>
        <taxon>Protaetiibacter</taxon>
    </lineage>
</organism>
<accession>A0A5C1Y9Z4</accession>
<dbReference type="Proteomes" id="UP000322159">
    <property type="component" value="Chromosome"/>
</dbReference>
<keyword evidence="3" id="KW-1185">Reference proteome</keyword>
<dbReference type="KEGG" id="lyk:FLP23_06655"/>
<feature type="transmembrane region" description="Helical" evidence="1">
    <location>
        <begin position="112"/>
        <end position="135"/>
    </location>
</feature>
<name>A0A5C1Y9Z4_9MICO</name>
<dbReference type="AlphaFoldDB" id="A0A5C1Y9Z4"/>
<keyword evidence="1" id="KW-0812">Transmembrane</keyword>
<gene>
    <name evidence="2" type="ORF">FLP23_06655</name>
</gene>
<dbReference type="OrthoDB" id="5125396at2"/>
<reference evidence="2 3" key="1">
    <citation type="submission" date="2019-09" db="EMBL/GenBank/DDBJ databases">
        <title>Genome sequencing of strain KACC 19322.</title>
        <authorList>
            <person name="Heo J."/>
            <person name="Kim S.-J."/>
            <person name="Kim J.-S."/>
            <person name="Hong S.-B."/>
            <person name="Kwon S.-W."/>
        </authorList>
    </citation>
    <scope>NUCLEOTIDE SEQUENCE [LARGE SCALE GENOMIC DNA]</scope>
    <source>
        <strain evidence="2 3">KACC 19322</strain>
    </source>
</reference>